<dbReference type="PANTHER" id="PTHR33269">
    <property type="entry name" value="NADH-UBIQUINONE OXIDOREDUCTASE CHAIN 6"/>
    <property type="match status" value="1"/>
</dbReference>
<evidence type="ECO:0000256" key="1">
    <source>
        <dbReference type="ARBA" id="ARBA00005698"/>
    </source>
</evidence>
<feature type="transmembrane region" description="Helical" evidence="2">
    <location>
        <begin position="28"/>
        <end position="47"/>
    </location>
</feature>
<evidence type="ECO:0000313" key="5">
    <source>
        <dbReference type="Proteomes" id="UP000243024"/>
    </source>
</evidence>
<keyword evidence="5" id="KW-1185">Reference proteome</keyword>
<sequence length="227" mass="23008">MNGQAVAFFALAAVGLLGVIGFLRAPRILHAVLALVAAFLAVAGLFVLVGAEFLAAATVLLYAGAITVMAVFAIMLTPGGEEKRGAPRWARGARGWAGLVAAGVGAAVATSVLATPFQRSPYAVDGPTDTALLGTLLLSDRYGLHFEVITLVLLAALVGAIVLAREEAIPVRGGARAPDATPPTPPPAPQKTPAALREPTADGPAPEAPAEREAERELVGAGRGDGR</sequence>
<keyword evidence="2" id="KW-0472">Membrane</keyword>
<dbReference type="PANTHER" id="PTHR33269:SF17">
    <property type="entry name" value="NADH-UBIQUINONE OXIDOREDUCTASE CHAIN 6"/>
    <property type="match status" value="1"/>
</dbReference>
<comment type="catalytic activity">
    <reaction evidence="2">
        <text>a quinone + NADH + 5 H(+)(in) = a quinol + NAD(+) + 4 H(+)(out)</text>
        <dbReference type="Rhea" id="RHEA:57888"/>
        <dbReference type="ChEBI" id="CHEBI:15378"/>
        <dbReference type="ChEBI" id="CHEBI:24646"/>
        <dbReference type="ChEBI" id="CHEBI:57540"/>
        <dbReference type="ChEBI" id="CHEBI:57945"/>
        <dbReference type="ChEBI" id="CHEBI:132124"/>
    </reaction>
</comment>
<feature type="compositionally biased region" description="Pro residues" evidence="3">
    <location>
        <begin position="180"/>
        <end position="190"/>
    </location>
</feature>
<dbReference type="EC" id="7.1.1.-" evidence="2"/>
<evidence type="ECO:0000256" key="3">
    <source>
        <dbReference type="SAM" id="MobiDB-lite"/>
    </source>
</evidence>
<comment type="similarity">
    <text evidence="1 2">Belongs to the complex I subunit 6 family.</text>
</comment>
<dbReference type="GO" id="GO:0005886">
    <property type="term" value="C:plasma membrane"/>
    <property type="evidence" value="ECO:0007669"/>
    <property type="project" value="UniProtKB-SubCell"/>
</dbReference>
<keyword evidence="2" id="KW-0874">Quinone</keyword>
<keyword evidence="2" id="KW-1003">Cell membrane</keyword>
<keyword evidence="2" id="KW-0520">NAD</keyword>
<proteinExistence type="inferred from homology"/>
<dbReference type="Pfam" id="PF00499">
    <property type="entry name" value="Oxidored_q3"/>
    <property type="match status" value="1"/>
</dbReference>
<evidence type="ECO:0000313" key="4">
    <source>
        <dbReference type="EMBL" id="OAR04217.1"/>
    </source>
</evidence>
<comment type="function">
    <text evidence="2">NDH-1 shuttles electrons from NADH, via FMN and iron-sulfur (Fe-S) centers, to quinones in the respiratory chain. Couples the redox reaction to proton translocation (for every two electrons transferred, four hydrogen ions are translocated across the cytoplasmic membrane), and thus conserves the redox energy in a proton gradient.</text>
</comment>
<feature type="transmembrane region" description="Helical" evidence="2">
    <location>
        <begin position="96"/>
        <end position="117"/>
    </location>
</feature>
<comment type="caution">
    <text evidence="4">The sequence shown here is derived from an EMBL/GenBank/DDBJ whole genome shotgun (WGS) entry which is preliminary data.</text>
</comment>
<dbReference type="InterPro" id="IPR001457">
    <property type="entry name" value="NADH_UbQ/plastoQ_OxRdtase_su6"/>
</dbReference>
<feature type="compositionally biased region" description="Basic and acidic residues" evidence="3">
    <location>
        <begin position="209"/>
        <end position="227"/>
    </location>
</feature>
<dbReference type="AlphaFoldDB" id="A0A179INF2"/>
<accession>A0A179INF2</accession>
<dbReference type="InterPro" id="IPR042106">
    <property type="entry name" value="Nuo/plastoQ_OxRdtase_6_NuoJ"/>
</dbReference>
<feature type="transmembrane region" description="Helical" evidence="2">
    <location>
        <begin position="53"/>
        <end position="76"/>
    </location>
</feature>
<dbReference type="Gene3D" id="1.20.120.1200">
    <property type="entry name" value="NADH-ubiquinone/plastoquinone oxidoreductase chain 6, subunit NuoJ"/>
    <property type="match status" value="1"/>
</dbReference>
<keyword evidence="2" id="KW-0812">Transmembrane</keyword>
<comment type="subcellular location">
    <subcellularLocation>
        <location evidence="2">Cell membrane</location>
        <topology evidence="2">Multi-pass membrane protein</topology>
    </subcellularLocation>
</comment>
<keyword evidence="2" id="KW-1133">Transmembrane helix</keyword>
<dbReference type="Proteomes" id="UP000243024">
    <property type="component" value="Unassembled WGS sequence"/>
</dbReference>
<dbReference type="GO" id="GO:0008137">
    <property type="term" value="F:NADH dehydrogenase (ubiquinone) activity"/>
    <property type="evidence" value="ECO:0007669"/>
    <property type="project" value="UniProtKB-UniRule"/>
</dbReference>
<name>A0A179INF2_HYDSH</name>
<protein>
    <recommendedName>
        <fullName evidence="2">NADH-quinone oxidoreductase subunit J</fullName>
        <ecNumber evidence="2">7.1.1.-</ecNumber>
    </recommendedName>
</protein>
<gene>
    <name evidence="4" type="ORF">SA87_07145</name>
</gene>
<dbReference type="STRING" id="1484.SA87_07145"/>
<feature type="region of interest" description="Disordered" evidence="3">
    <location>
        <begin position="172"/>
        <end position="227"/>
    </location>
</feature>
<dbReference type="GO" id="GO:0048038">
    <property type="term" value="F:quinone binding"/>
    <property type="evidence" value="ECO:0007669"/>
    <property type="project" value="UniProtKB-UniRule"/>
</dbReference>
<dbReference type="RefSeq" id="WP_066201561.1">
    <property type="nucleotide sequence ID" value="NZ_JBDOQL010000126.1"/>
</dbReference>
<dbReference type="EMBL" id="JXBB01000023">
    <property type="protein sequence ID" value="OAR04217.1"/>
    <property type="molecule type" value="Genomic_DNA"/>
</dbReference>
<reference evidence="4 5" key="1">
    <citation type="submission" date="2015-09" db="EMBL/GenBank/DDBJ databases">
        <title>Draft genome sequence of Hydrogenibacillus schlegelii DSM 2000.</title>
        <authorList>
            <person name="Hemp J."/>
        </authorList>
    </citation>
    <scope>NUCLEOTIDE SEQUENCE [LARGE SCALE GENOMIC DNA]</scope>
    <source>
        <strain evidence="4 5">MA 48</strain>
    </source>
</reference>
<organism evidence="4 5">
    <name type="scientific">Hydrogenibacillus schlegelii</name>
    <name type="common">Bacillus schlegelii</name>
    <dbReference type="NCBI Taxonomy" id="1484"/>
    <lineage>
        <taxon>Bacteria</taxon>
        <taxon>Bacillati</taxon>
        <taxon>Bacillota</taxon>
        <taxon>Bacilli</taxon>
        <taxon>Bacillales</taxon>
        <taxon>Bacillales Family X. Incertae Sedis</taxon>
        <taxon>Hydrogenibacillus</taxon>
    </lineage>
</organism>
<feature type="transmembrane region" description="Helical" evidence="2">
    <location>
        <begin position="6"/>
        <end position="23"/>
    </location>
</feature>
<feature type="transmembrane region" description="Helical" evidence="2">
    <location>
        <begin position="142"/>
        <end position="164"/>
    </location>
</feature>
<evidence type="ECO:0000256" key="2">
    <source>
        <dbReference type="RuleBase" id="RU004429"/>
    </source>
</evidence>